<name>A0ACA9K688_9GLOM</name>
<reference evidence="1" key="1">
    <citation type="submission" date="2021-06" db="EMBL/GenBank/DDBJ databases">
        <authorList>
            <person name="Kallberg Y."/>
            <person name="Tangrot J."/>
            <person name="Rosling A."/>
        </authorList>
    </citation>
    <scope>NUCLEOTIDE SEQUENCE</scope>
    <source>
        <strain evidence="1">IL203A</strain>
    </source>
</reference>
<comment type="caution">
    <text evidence="1">The sequence shown here is derived from an EMBL/GenBank/DDBJ whole genome shotgun (WGS) entry which is preliminary data.</text>
</comment>
<gene>
    <name evidence="1" type="ORF">DHETER_LOCUS980</name>
</gene>
<dbReference type="Proteomes" id="UP000789702">
    <property type="component" value="Unassembled WGS sequence"/>
</dbReference>
<evidence type="ECO:0000313" key="2">
    <source>
        <dbReference type="Proteomes" id="UP000789702"/>
    </source>
</evidence>
<dbReference type="EMBL" id="CAJVPU010000544">
    <property type="protein sequence ID" value="CAG8454038.1"/>
    <property type="molecule type" value="Genomic_DNA"/>
</dbReference>
<protein>
    <submittedName>
        <fullName evidence="1">4307_t:CDS:1</fullName>
    </submittedName>
</protein>
<keyword evidence="2" id="KW-1185">Reference proteome</keyword>
<proteinExistence type="predicted"/>
<sequence>MEVKKPIHKESTISETSDESSRKRYRFFLKNANKFDSEIEDNQTTTAIIAVTDTNYFNKGTEKSNEYYEATFNYCRKKWSQEKSIQLEAHLSNDCANCSEDIGEKRLQKEIQIILEGLKKTVFYQILYHKQQ</sequence>
<accession>A0ACA9K688</accession>
<organism evidence="1 2">
    <name type="scientific">Dentiscutata heterogama</name>
    <dbReference type="NCBI Taxonomy" id="1316150"/>
    <lineage>
        <taxon>Eukaryota</taxon>
        <taxon>Fungi</taxon>
        <taxon>Fungi incertae sedis</taxon>
        <taxon>Mucoromycota</taxon>
        <taxon>Glomeromycotina</taxon>
        <taxon>Glomeromycetes</taxon>
        <taxon>Diversisporales</taxon>
        <taxon>Gigasporaceae</taxon>
        <taxon>Dentiscutata</taxon>
    </lineage>
</organism>
<evidence type="ECO:0000313" key="1">
    <source>
        <dbReference type="EMBL" id="CAG8454038.1"/>
    </source>
</evidence>